<name>A0A6P8IDV6_ACTTE</name>
<protein>
    <submittedName>
        <fullName evidence="3">Protein ecdysoneless homolog</fullName>
    </submittedName>
</protein>
<dbReference type="PANTHER" id="PTHR13060:SF0">
    <property type="entry name" value="PROTEIN ECDYSONELESS HOMOLOG"/>
    <property type="match status" value="1"/>
</dbReference>
<dbReference type="KEGG" id="aten:116299299"/>
<dbReference type="InterPro" id="IPR010770">
    <property type="entry name" value="Ecd"/>
</dbReference>
<organism evidence="2 3">
    <name type="scientific">Actinia tenebrosa</name>
    <name type="common">Australian red waratah sea anemone</name>
    <dbReference type="NCBI Taxonomy" id="6105"/>
    <lineage>
        <taxon>Eukaryota</taxon>
        <taxon>Metazoa</taxon>
        <taxon>Cnidaria</taxon>
        <taxon>Anthozoa</taxon>
        <taxon>Hexacorallia</taxon>
        <taxon>Actiniaria</taxon>
        <taxon>Actiniidae</taxon>
        <taxon>Actinia</taxon>
    </lineage>
</organism>
<dbReference type="PANTHER" id="PTHR13060">
    <property type="entry name" value="SGT1 PROTEIN HSGT1 SUPPRESSOR OF GCR2"/>
    <property type="match status" value="1"/>
</dbReference>
<dbReference type="GO" id="GO:0005634">
    <property type="term" value="C:nucleus"/>
    <property type="evidence" value="ECO:0007669"/>
    <property type="project" value="TreeGrafter"/>
</dbReference>
<feature type="region of interest" description="Disordered" evidence="1">
    <location>
        <begin position="488"/>
        <end position="519"/>
    </location>
</feature>
<evidence type="ECO:0000256" key="1">
    <source>
        <dbReference type="SAM" id="MobiDB-lite"/>
    </source>
</evidence>
<dbReference type="RefSeq" id="XP_031563790.1">
    <property type="nucleotide sequence ID" value="XM_031707930.1"/>
</dbReference>
<proteinExistence type="predicted"/>
<sequence>MDECSVEYRIYVRNNTEEGSERTEEEYKSLLAGYLAYLSQYIGDYIWQDQSFALSFVPRKGDSLAHIFGQTNYGDNVEDEWFIVFLLVQLTSKYPDVVVSVQDDDGDFLLMEAAHEIPKWLNPETSKNRVFIHDGKLHIIPLPSTPREITMFPTGIPSLSKALELIHGPFNTIAGPSVQQAVLRRMEGYPDKAKHFYHYVNCFIPPAIKYVLDKKPSLISAAVKAFYHRDPIDMKAASEAKHFSPKQRIMTRVCFTRCLYAQMMQQNFQPNKKSLWQLPSSTDPLYKAHQLGMKITCGFEILCSKSKVNIEKQSVNKPSGAEWERYLQCLKKQGYFKDEIEGSKLYMKLLSDAEQHFLESFHPDDVVTDDPGSTVLSLLQNIEINVDKMREEEKALPREDDDSWLNISPEELDEMLSKYRMTASTEQAPVANGQKEEFNLGKITESMKSFVDTVSSYEGAEFPGEDENEEIHFDAESFMDTMKQLLEGKTEERVESSDEEDYLSDSSVEENDEDVPEESEEFLRYMEEMDRQLGSTMIGKSFEKKEKQPVKVSSKKTQQEEANPTIKIPTNQEKSSSDMTSQMTSEETVTSEEDQIPVDVDLNLVKNLLESFSSQEGLAGPASNILNAMGVILPVDEER</sequence>
<dbReference type="Proteomes" id="UP000515163">
    <property type="component" value="Unplaced"/>
</dbReference>
<dbReference type="GeneID" id="116299299"/>
<dbReference type="FunCoup" id="A0A6P8IDV6">
    <property type="interactions" value="3120"/>
</dbReference>
<feature type="compositionally biased region" description="Polar residues" evidence="1">
    <location>
        <begin position="568"/>
        <end position="588"/>
    </location>
</feature>
<feature type="region of interest" description="Disordered" evidence="1">
    <location>
        <begin position="534"/>
        <end position="595"/>
    </location>
</feature>
<feature type="compositionally biased region" description="Acidic residues" evidence="1">
    <location>
        <begin position="497"/>
        <end position="519"/>
    </location>
</feature>
<evidence type="ECO:0000313" key="2">
    <source>
        <dbReference type="Proteomes" id="UP000515163"/>
    </source>
</evidence>
<dbReference type="InParanoid" id="A0A6P8IDV6"/>
<dbReference type="AlphaFoldDB" id="A0A6P8IDV6"/>
<dbReference type="OrthoDB" id="27237at2759"/>
<accession>A0A6P8IDV6</accession>
<evidence type="ECO:0000313" key="3">
    <source>
        <dbReference type="RefSeq" id="XP_031563790.1"/>
    </source>
</evidence>
<reference evidence="3" key="1">
    <citation type="submission" date="2025-08" db="UniProtKB">
        <authorList>
            <consortium name="RefSeq"/>
        </authorList>
    </citation>
    <scope>IDENTIFICATION</scope>
    <source>
        <tissue evidence="3">Tentacle</tissue>
    </source>
</reference>
<keyword evidence="2" id="KW-1185">Reference proteome</keyword>
<dbReference type="Pfam" id="PF07093">
    <property type="entry name" value="SGT1"/>
    <property type="match status" value="1"/>
</dbReference>
<gene>
    <name evidence="3" type="primary">LOC116299299</name>
</gene>